<proteinExistence type="predicted"/>
<evidence type="ECO:0000313" key="9">
    <source>
        <dbReference type="Proteomes" id="UP000199406"/>
    </source>
</evidence>
<keyword evidence="2" id="KW-1003">Cell membrane</keyword>
<reference evidence="9" key="1">
    <citation type="submission" date="2016-10" db="EMBL/GenBank/DDBJ databases">
        <authorList>
            <person name="Varghese N."/>
            <person name="Submissions S."/>
        </authorList>
    </citation>
    <scope>NUCLEOTIDE SEQUENCE [LARGE SCALE GENOMIC DNA]</scope>
    <source>
        <strain evidence="9">DSM 44268</strain>
    </source>
</reference>
<dbReference type="GO" id="GO:0005886">
    <property type="term" value="C:plasma membrane"/>
    <property type="evidence" value="ECO:0007669"/>
    <property type="project" value="UniProtKB-SubCell"/>
</dbReference>
<keyword evidence="9" id="KW-1185">Reference proteome</keyword>
<name>A0A1G7NML9_9ACTN</name>
<evidence type="ECO:0000256" key="2">
    <source>
        <dbReference type="ARBA" id="ARBA00022475"/>
    </source>
</evidence>
<evidence type="ECO:0000256" key="1">
    <source>
        <dbReference type="ARBA" id="ARBA00004651"/>
    </source>
</evidence>
<dbReference type="NCBIfam" id="TIGR03954">
    <property type="entry name" value="integ_memb_HG"/>
    <property type="match status" value="1"/>
</dbReference>
<dbReference type="EMBL" id="FNBT01000006">
    <property type="protein sequence ID" value="SDF75314.1"/>
    <property type="molecule type" value="Genomic_DNA"/>
</dbReference>
<dbReference type="AlphaFoldDB" id="A0A1G7NML9"/>
<dbReference type="RefSeq" id="WP_091768944.1">
    <property type="nucleotide sequence ID" value="NZ_FNBT01000006.1"/>
</dbReference>
<sequence>MTPRTVASAFRIAAIAEACSWVGLLIGMFVKYVPETSEIGVKIFGPIHGGIFVAYVLITLVAARVLRWSAGTTLLALAASIPPLVTIWFERWASRSGRLPARDAVPTT</sequence>
<dbReference type="PANTHER" id="PTHR40077">
    <property type="entry name" value="MEMBRANE PROTEIN-RELATED"/>
    <property type="match status" value="1"/>
</dbReference>
<dbReference type="Pfam" id="PF12823">
    <property type="entry name" value="DUF3817"/>
    <property type="match status" value="1"/>
</dbReference>
<evidence type="ECO:0000256" key="3">
    <source>
        <dbReference type="ARBA" id="ARBA00022692"/>
    </source>
</evidence>
<accession>A0A1G7NML9</accession>
<dbReference type="Proteomes" id="UP000199406">
    <property type="component" value="Unassembled WGS sequence"/>
</dbReference>
<dbReference type="InterPro" id="IPR023845">
    <property type="entry name" value="DUF3817_TM"/>
</dbReference>
<comment type="subcellular location">
    <subcellularLocation>
        <location evidence="1">Cell membrane</location>
        <topology evidence="1">Multi-pass membrane protein</topology>
    </subcellularLocation>
</comment>
<protein>
    <submittedName>
        <fullName evidence="8">Integral membrane protein</fullName>
    </submittedName>
</protein>
<keyword evidence="4 6" id="KW-1133">Transmembrane helix</keyword>
<feature type="transmembrane region" description="Helical" evidence="6">
    <location>
        <begin position="12"/>
        <end position="31"/>
    </location>
</feature>
<evidence type="ECO:0000259" key="7">
    <source>
        <dbReference type="Pfam" id="PF12823"/>
    </source>
</evidence>
<dbReference type="OrthoDB" id="3396203at2"/>
<feature type="transmembrane region" description="Helical" evidence="6">
    <location>
        <begin position="43"/>
        <end position="62"/>
    </location>
</feature>
<keyword evidence="3 6" id="KW-0812">Transmembrane</keyword>
<evidence type="ECO:0000256" key="4">
    <source>
        <dbReference type="ARBA" id="ARBA00022989"/>
    </source>
</evidence>
<gene>
    <name evidence="8" type="ORF">SAMN05660662_3248</name>
</gene>
<evidence type="ECO:0000256" key="6">
    <source>
        <dbReference type="SAM" id="Phobius"/>
    </source>
</evidence>
<feature type="domain" description="DUF3817" evidence="7">
    <location>
        <begin position="8"/>
        <end position="95"/>
    </location>
</feature>
<dbReference type="PANTHER" id="PTHR40077:SF1">
    <property type="entry name" value="MEMBRANE PROTEIN"/>
    <property type="match status" value="1"/>
</dbReference>
<evidence type="ECO:0000313" key="8">
    <source>
        <dbReference type="EMBL" id="SDF75314.1"/>
    </source>
</evidence>
<organism evidence="8 9">
    <name type="scientific">Blastococcus aurantiacus</name>
    <dbReference type="NCBI Taxonomy" id="1550231"/>
    <lineage>
        <taxon>Bacteria</taxon>
        <taxon>Bacillati</taxon>
        <taxon>Actinomycetota</taxon>
        <taxon>Actinomycetes</taxon>
        <taxon>Geodermatophilales</taxon>
        <taxon>Geodermatophilaceae</taxon>
        <taxon>Blastococcus</taxon>
    </lineage>
</organism>
<keyword evidence="5 6" id="KW-0472">Membrane</keyword>
<evidence type="ECO:0000256" key="5">
    <source>
        <dbReference type="ARBA" id="ARBA00023136"/>
    </source>
</evidence>